<dbReference type="OrthoDB" id="9794138at2"/>
<reference evidence="2 3" key="1">
    <citation type="submission" date="2019-04" db="EMBL/GenBank/DDBJ databases">
        <authorList>
            <person name="Li M."/>
        </authorList>
    </citation>
    <scope>NUCLEOTIDE SEQUENCE [LARGE SCALE GENOMIC DNA]</scope>
    <source>
        <strain evidence="2 3">LAM1902</strain>
    </source>
</reference>
<dbReference type="PROSITE" id="PS00061">
    <property type="entry name" value="ADH_SHORT"/>
    <property type="match status" value="1"/>
</dbReference>
<evidence type="ECO:0000256" key="1">
    <source>
        <dbReference type="ARBA" id="ARBA00023002"/>
    </source>
</evidence>
<accession>A0A5R9RBK8</accession>
<keyword evidence="3" id="KW-1185">Reference proteome</keyword>
<dbReference type="RefSeq" id="WP_138526101.1">
    <property type="nucleotide sequence ID" value="NZ_SWDV01000041.1"/>
</dbReference>
<name>A0A5R9RBK8_9PSED</name>
<dbReference type="Gene3D" id="3.40.50.720">
    <property type="entry name" value="NAD(P)-binding Rossmann-like Domain"/>
    <property type="match status" value="1"/>
</dbReference>
<dbReference type="PRINTS" id="PR00081">
    <property type="entry name" value="GDHRDH"/>
</dbReference>
<dbReference type="Proteomes" id="UP000306635">
    <property type="component" value="Unassembled WGS sequence"/>
</dbReference>
<dbReference type="InterPro" id="IPR002347">
    <property type="entry name" value="SDR_fam"/>
</dbReference>
<keyword evidence="1" id="KW-0560">Oxidoreductase</keyword>
<dbReference type="GO" id="GO:0016491">
    <property type="term" value="F:oxidoreductase activity"/>
    <property type="evidence" value="ECO:0007669"/>
    <property type="project" value="UniProtKB-KW"/>
</dbReference>
<dbReference type="InterPro" id="IPR020904">
    <property type="entry name" value="Sc_DH/Rdtase_CS"/>
</dbReference>
<organism evidence="2 3">
    <name type="scientific">Pseudomonas nicosulfuronedens</name>
    <dbReference type="NCBI Taxonomy" id="2571105"/>
    <lineage>
        <taxon>Bacteria</taxon>
        <taxon>Pseudomonadati</taxon>
        <taxon>Pseudomonadota</taxon>
        <taxon>Gammaproteobacteria</taxon>
        <taxon>Pseudomonadales</taxon>
        <taxon>Pseudomonadaceae</taxon>
        <taxon>Pseudomonas</taxon>
    </lineage>
</organism>
<dbReference type="AlphaFoldDB" id="A0A5R9RBK8"/>
<dbReference type="EMBL" id="SWDV01000041">
    <property type="protein sequence ID" value="TLX71300.1"/>
    <property type="molecule type" value="Genomic_DNA"/>
</dbReference>
<evidence type="ECO:0000313" key="3">
    <source>
        <dbReference type="Proteomes" id="UP000306635"/>
    </source>
</evidence>
<protein>
    <submittedName>
        <fullName evidence="2">SDR family NAD(P)-dependent oxidoreductase</fullName>
    </submittedName>
</protein>
<gene>
    <name evidence="2" type="ORF">FAS41_25305</name>
</gene>
<comment type="caution">
    <text evidence="2">The sequence shown here is derived from an EMBL/GenBank/DDBJ whole genome shotgun (WGS) entry which is preliminary data.</text>
</comment>
<dbReference type="SUPFAM" id="SSF51735">
    <property type="entry name" value="NAD(P)-binding Rossmann-fold domains"/>
    <property type="match status" value="1"/>
</dbReference>
<sequence length="257" mass="27125">MKLNDNVSAVVVGGASGMGEATVRTLRSRGVKVAILDLNEERGASVAAETGASYFRADITNEESVLGAFEQARARNGQERILVATPGGGGLSYTAWRDGESGAIRRHDFQRFGRIVTLNLNGTFLCASIAAQGMMTLPIGTDGDKGVILMTSSVASQDGPAATIAYVAAKAGINGMTLSMARDLAPEAIRVNTLLPGNFETPLLSSVPANYKSGMRDWNLHPKRFGHPDEYATLALQIIENGYLNAALLRLDGGARV</sequence>
<evidence type="ECO:0000313" key="2">
    <source>
        <dbReference type="EMBL" id="TLX71300.1"/>
    </source>
</evidence>
<dbReference type="GeneID" id="300409018"/>
<dbReference type="PANTHER" id="PTHR43658:SF8">
    <property type="entry name" value="17-BETA-HYDROXYSTEROID DEHYDROGENASE 14-RELATED"/>
    <property type="match status" value="1"/>
</dbReference>
<dbReference type="PANTHER" id="PTHR43658">
    <property type="entry name" value="SHORT-CHAIN DEHYDROGENASE/REDUCTASE"/>
    <property type="match status" value="1"/>
</dbReference>
<dbReference type="Pfam" id="PF00106">
    <property type="entry name" value="adh_short"/>
    <property type="match status" value="1"/>
</dbReference>
<proteinExistence type="predicted"/>
<dbReference type="InterPro" id="IPR036291">
    <property type="entry name" value="NAD(P)-bd_dom_sf"/>
</dbReference>